<dbReference type="PANTHER" id="PTHR30404:SF0">
    <property type="entry name" value="N-ACETYLMURAMOYL-L-ALANINE AMIDASE AMIC"/>
    <property type="match status" value="1"/>
</dbReference>
<protein>
    <recommendedName>
        <fullName evidence="2">N-acetylmuramoyl-L-alanine amidase</fullName>
        <ecNumber evidence="2">3.5.1.28</ecNumber>
    </recommendedName>
</protein>
<dbReference type="GO" id="GO:0009253">
    <property type="term" value="P:peptidoglycan catabolic process"/>
    <property type="evidence" value="ECO:0007669"/>
    <property type="project" value="InterPro"/>
</dbReference>
<proteinExistence type="predicted"/>
<accession>A0A2V3PMN4</accession>
<keyword evidence="6" id="KW-1185">Reference proteome</keyword>
<dbReference type="GO" id="GO:0008745">
    <property type="term" value="F:N-acetylmuramoyl-L-alanine amidase activity"/>
    <property type="evidence" value="ECO:0007669"/>
    <property type="project" value="UniProtKB-EC"/>
</dbReference>
<dbReference type="EMBL" id="QICL01000025">
    <property type="protein sequence ID" value="PXV61253.1"/>
    <property type="molecule type" value="Genomic_DNA"/>
</dbReference>
<sequence>MKKLLIILDPAHGEETPGKRSPDGRHREYKWSRERCEQIEILLKAYGYTVVWSNTTDKEIGLTKRVQAANALAKQYPDLIPLMVSLHNNAAGDGSNWMQASGIEVFTSVGRTTSDIFADFVLKQLKEWFPEAKHRYSKDEYLERDKESNFTVLTGNYSAMLVEFLFQDNKDDVALLEDQTVNKRFEDSIVSGIEECNNYVLTKLTK</sequence>
<reference evidence="5 6" key="1">
    <citation type="submission" date="2018-03" db="EMBL/GenBank/DDBJ databases">
        <title>Genomic Encyclopedia of Archaeal and Bacterial Type Strains, Phase II (KMG-II): from individual species to whole genera.</title>
        <authorList>
            <person name="Goeker M."/>
        </authorList>
    </citation>
    <scope>NUCLEOTIDE SEQUENCE [LARGE SCALE GENOMIC DNA]</scope>
    <source>
        <strain evidence="5 6">DSM 100214</strain>
    </source>
</reference>
<name>A0A2V3PMN4_9BACT</name>
<dbReference type="InterPro" id="IPR002508">
    <property type="entry name" value="MurNAc-LAA_cat"/>
</dbReference>
<evidence type="ECO:0000256" key="1">
    <source>
        <dbReference type="ARBA" id="ARBA00001561"/>
    </source>
</evidence>
<dbReference type="SUPFAM" id="SSF53187">
    <property type="entry name" value="Zn-dependent exopeptidases"/>
    <property type="match status" value="1"/>
</dbReference>
<dbReference type="Proteomes" id="UP000247973">
    <property type="component" value="Unassembled WGS sequence"/>
</dbReference>
<comment type="caution">
    <text evidence="5">The sequence shown here is derived from an EMBL/GenBank/DDBJ whole genome shotgun (WGS) entry which is preliminary data.</text>
</comment>
<evidence type="ECO:0000256" key="3">
    <source>
        <dbReference type="ARBA" id="ARBA00022801"/>
    </source>
</evidence>
<dbReference type="CDD" id="cd02696">
    <property type="entry name" value="MurNAc-LAA"/>
    <property type="match status" value="1"/>
</dbReference>
<evidence type="ECO:0000313" key="6">
    <source>
        <dbReference type="Proteomes" id="UP000247973"/>
    </source>
</evidence>
<dbReference type="Pfam" id="PF01520">
    <property type="entry name" value="Amidase_3"/>
    <property type="match status" value="1"/>
</dbReference>
<dbReference type="GO" id="GO:0030288">
    <property type="term" value="C:outer membrane-bounded periplasmic space"/>
    <property type="evidence" value="ECO:0007669"/>
    <property type="project" value="TreeGrafter"/>
</dbReference>
<organism evidence="5 6">
    <name type="scientific">Dysgonomonas alginatilytica</name>
    <dbReference type="NCBI Taxonomy" id="1605892"/>
    <lineage>
        <taxon>Bacteria</taxon>
        <taxon>Pseudomonadati</taxon>
        <taxon>Bacteroidota</taxon>
        <taxon>Bacteroidia</taxon>
        <taxon>Bacteroidales</taxon>
        <taxon>Dysgonomonadaceae</taxon>
        <taxon>Dysgonomonas</taxon>
    </lineage>
</organism>
<dbReference type="SMART" id="SM00646">
    <property type="entry name" value="Ami_3"/>
    <property type="match status" value="1"/>
</dbReference>
<dbReference type="AlphaFoldDB" id="A0A2V3PMN4"/>
<feature type="domain" description="MurNAc-LAA" evidence="4">
    <location>
        <begin position="69"/>
        <end position="194"/>
    </location>
</feature>
<dbReference type="Gene3D" id="3.40.630.40">
    <property type="entry name" value="Zn-dependent exopeptidases"/>
    <property type="match status" value="1"/>
</dbReference>
<gene>
    <name evidence="5" type="ORF">CLV62_12586</name>
</gene>
<dbReference type="OrthoDB" id="9763643at2"/>
<dbReference type="EC" id="3.5.1.28" evidence="2"/>
<evidence type="ECO:0000256" key="2">
    <source>
        <dbReference type="ARBA" id="ARBA00011901"/>
    </source>
</evidence>
<dbReference type="InterPro" id="IPR050695">
    <property type="entry name" value="N-acetylmuramoyl_amidase_3"/>
</dbReference>
<keyword evidence="3" id="KW-0378">Hydrolase</keyword>
<evidence type="ECO:0000313" key="5">
    <source>
        <dbReference type="EMBL" id="PXV61253.1"/>
    </source>
</evidence>
<dbReference type="RefSeq" id="WP_110311873.1">
    <property type="nucleotide sequence ID" value="NZ_QICL01000025.1"/>
</dbReference>
<comment type="catalytic activity">
    <reaction evidence="1">
        <text>Hydrolyzes the link between N-acetylmuramoyl residues and L-amino acid residues in certain cell-wall glycopeptides.</text>
        <dbReference type="EC" id="3.5.1.28"/>
    </reaction>
</comment>
<dbReference type="PANTHER" id="PTHR30404">
    <property type="entry name" value="N-ACETYLMURAMOYL-L-ALANINE AMIDASE"/>
    <property type="match status" value="1"/>
</dbReference>
<evidence type="ECO:0000259" key="4">
    <source>
        <dbReference type="SMART" id="SM00646"/>
    </source>
</evidence>